<reference evidence="2 3" key="1">
    <citation type="submission" date="2018-10" db="EMBL/GenBank/DDBJ databases">
        <title>Streptococcus hillyeri sp. nov., isolated from equine tracheal sample.</title>
        <authorList>
            <person name="Macfadyen A.C."/>
            <person name="Waller A."/>
            <person name="Paterson G.K."/>
        </authorList>
    </citation>
    <scope>NUCLEOTIDE SEQUENCE [LARGE SCALE GENOMIC DNA]</scope>
    <source>
        <strain evidence="2 3">28462</strain>
    </source>
</reference>
<dbReference type="RefSeq" id="WP_121835640.1">
    <property type="nucleotide sequence ID" value="NZ_CP163513.1"/>
</dbReference>
<dbReference type="NCBIfam" id="TIGR01538">
    <property type="entry name" value="portal_SPP1"/>
    <property type="match status" value="1"/>
</dbReference>
<protein>
    <submittedName>
        <fullName evidence="2">Phage portal protein</fullName>
    </submittedName>
</protein>
<dbReference type="Pfam" id="PF05133">
    <property type="entry name" value="SPP1_portal"/>
    <property type="match status" value="1"/>
</dbReference>
<feature type="region of interest" description="Disordered" evidence="1">
    <location>
        <begin position="492"/>
        <end position="511"/>
    </location>
</feature>
<evidence type="ECO:0000313" key="3">
    <source>
        <dbReference type="Proteomes" id="UP000279194"/>
    </source>
</evidence>
<name>A0A3L9DT50_9STRE</name>
<dbReference type="InterPro" id="IPR006428">
    <property type="entry name" value="Portal_SPP1-type"/>
</dbReference>
<dbReference type="AlphaFoldDB" id="A0A3L9DT50"/>
<dbReference type="OrthoDB" id="3189403at2"/>
<dbReference type="EMBL" id="RCVM01000010">
    <property type="protein sequence ID" value="RLY03087.1"/>
    <property type="molecule type" value="Genomic_DNA"/>
</dbReference>
<keyword evidence="3" id="KW-1185">Reference proteome</keyword>
<sequence>MTYIETLVDSTGKSKTLELRFHREARLRYQAESVEALLADNYKLLKTILEHHQNIQRPRIQELLDYAEGNNHEVSEVGRRREEDMADVRAIHNFGKAIATFKQGYLVGKPIQVEYNSGNKESDKAVQEALDELENKAGLHQLNRTLVLDLSKTGRAYELTYRSTDDVTKSVKLDPLSTFVIYDTTTEKHSVAGVRYYNQNQFDDSKKTVEVYTADKIIKFDWSKDLAQTNETPHSFGMVPITEYLNNSDGLGDYETELSLIDLYDSSQSDTANYMQDLSDAILAIVGRISFPEDCDTAEKQIEFMRKMRKARLLNLEPPVDADGREGHVDAKYLYKQYDVSGTEAYKKRVVDDIHKFTMFPDMSDENFGGNQSGVALAWKTFALDQARVDMQALFEKSLRRRYKLIAAIGTVAKELTNFDITKLSFTFTPNLPTNTTDIINNAKNLYGMVSDETVLGTLEAVTGVTKEIEMERIESAEEAASKLARQIEQNQRFSDKDLSQEVVADDNRSE</sequence>
<proteinExistence type="predicted"/>
<accession>A0A3L9DT50</accession>
<dbReference type="InterPro" id="IPR021145">
    <property type="entry name" value="Portal_protein_SPP1_Gp6-like"/>
</dbReference>
<evidence type="ECO:0000313" key="2">
    <source>
        <dbReference type="EMBL" id="RLY03087.1"/>
    </source>
</evidence>
<evidence type="ECO:0000256" key="1">
    <source>
        <dbReference type="SAM" id="MobiDB-lite"/>
    </source>
</evidence>
<dbReference type="Proteomes" id="UP000279194">
    <property type="component" value="Unassembled WGS sequence"/>
</dbReference>
<feature type="compositionally biased region" description="Basic and acidic residues" evidence="1">
    <location>
        <begin position="494"/>
        <end position="511"/>
    </location>
</feature>
<organism evidence="2 3">
    <name type="scientific">Streptococcus hillyeri</name>
    <dbReference type="NCBI Taxonomy" id="2282420"/>
    <lineage>
        <taxon>Bacteria</taxon>
        <taxon>Bacillati</taxon>
        <taxon>Bacillota</taxon>
        <taxon>Bacilli</taxon>
        <taxon>Lactobacillales</taxon>
        <taxon>Streptococcaceae</taxon>
        <taxon>Streptococcus</taxon>
    </lineage>
</organism>
<gene>
    <name evidence="2" type="ORF">EAF07_05980</name>
</gene>
<comment type="caution">
    <text evidence="2">The sequence shown here is derived from an EMBL/GenBank/DDBJ whole genome shotgun (WGS) entry which is preliminary data.</text>
</comment>